<comment type="caution">
    <text evidence="8">The sequence shown here is derived from an EMBL/GenBank/DDBJ whole genome shotgun (WGS) entry which is preliminary data.</text>
</comment>
<evidence type="ECO:0000313" key="8">
    <source>
        <dbReference type="EMBL" id="CAE8626917.1"/>
    </source>
</evidence>
<feature type="transmembrane region" description="Helical" evidence="6">
    <location>
        <begin position="187"/>
        <end position="208"/>
    </location>
</feature>
<dbReference type="PANTHER" id="PTHR12191">
    <property type="entry name" value="SOLUTE CARRIER FAMILY 39"/>
    <property type="match status" value="1"/>
</dbReference>
<evidence type="ECO:0000256" key="7">
    <source>
        <dbReference type="SAM" id="SignalP"/>
    </source>
</evidence>
<keyword evidence="3 6" id="KW-0812">Transmembrane</keyword>
<evidence type="ECO:0000313" key="9">
    <source>
        <dbReference type="Proteomes" id="UP000654075"/>
    </source>
</evidence>
<dbReference type="GO" id="GO:0071578">
    <property type="term" value="P:zinc ion import across plasma membrane"/>
    <property type="evidence" value="ECO:0007669"/>
    <property type="project" value="TreeGrafter"/>
</dbReference>
<name>A0A813GP97_POLGL</name>
<dbReference type="InterPro" id="IPR003689">
    <property type="entry name" value="ZIP"/>
</dbReference>
<keyword evidence="7" id="KW-0732">Signal</keyword>
<evidence type="ECO:0000256" key="1">
    <source>
        <dbReference type="ARBA" id="ARBA00004141"/>
    </source>
</evidence>
<evidence type="ECO:0000256" key="6">
    <source>
        <dbReference type="SAM" id="Phobius"/>
    </source>
</evidence>
<evidence type="ECO:0000256" key="2">
    <source>
        <dbReference type="ARBA" id="ARBA00006939"/>
    </source>
</evidence>
<evidence type="ECO:0000256" key="3">
    <source>
        <dbReference type="ARBA" id="ARBA00022692"/>
    </source>
</evidence>
<evidence type="ECO:0000256" key="4">
    <source>
        <dbReference type="ARBA" id="ARBA00022989"/>
    </source>
</evidence>
<accession>A0A813GP97</accession>
<dbReference type="AlphaFoldDB" id="A0A813GP97"/>
<dbReference type="GO" id="GO:0005886">
    <property type="term" value="C:plasma membrane"/>
    <property type="evidence" value="ECO:0007669"/>
    <property type="project" value="TreeGrafter"/>
</dbReference>
<dbReference type="EMBL" id="CAJNNV010029072">
    <property type="protein sequence ID" value="CAE8626917.1"/>
    <property type="molecule type" value="Genomic_DNA"/>
</dbReference>
<gene>
    <name evidence="8" type="ORF">PGLA1383_LOCUS43797</name>
</gene>
<dbReference type="GO" id="GO:0030003">
    <property type="term" value="P:intracellular monoatomic cation homeostasis"/>
    <property type="evidence" value="ECO:0007669"/>
    <property type="project" value="TreeGrafter"/>
</dbReference>
<dbReference type="Proteomes" id="UP000654075">
    <property type="component" value="Unassembled WGS sequence"/>
</dbReference>
<feature type="transmembrane region" description="Helical" evidence="6">
    <location>
        <begin position="261"/>
        <end position="287"/>
    </location>
</feature>
<dbReference type="GO" id="GO:0005385">
    <property type="term" value="F:zinc ion transmembrane transporter activity"/>
    <property type="evidence" value="ECO:0007669"/>
    <property type="project" value="TreeGrafter"/>
</dbReference>
<dbReference type="OMA" id="FCAANDE"/>
<organism evidence="8 9">
    <name type="scientific">Polarella glacialis</name>
    <name type="common">Dinoflagellate</name>
    <dbReference type="NCBI Taxonomy" id="89957"/>
    <lineage>
        <taxon>Eukaryota</taxon>
        <taxon>Sar</taxon>
        <taxon>Alveolata</taxon>
        <taxon>Dinophyceae</taxon>
        <taxon>Suessiales</taxon>
        <taxon>Suessiaceae</taxon>
        <taxon>Polarella</taxon>
    </lineage>
</organism>
<feature type="transmembrane region" description="Helical" evidence="6">
    <location>
        <begin position="450"/>
        <end position="467"/>
    </location>
</feature>
<dbReference type="Pfam" id="PF02535">
    <property type="entry name" value="Zip"/>
    <property type="match status" value="1"/>
</dbReference>
<feature type="transmembrane region" description="Helical" evidence="6">
    <location>
        <begin position="488"/>
        <end position="506"/>
    </location>
</feature>
<keyword evidence="5 6" id="KW-0472">Membrane</keyword>
<dbReference type="PANTHER" id="PTHR12191:SF37">
    <property type="entry name" value="ZINC TRANSPORTER FOI"/>
    <property type="match status" value="1"/>
</dbReference>
<comment type="subcellular location">
    <subcellularLocation>
        <location evidence="1">Membrane</location>
        <topology evidence="1">Multi-pass membrane protein</topology>
    </subcellularLocation>
</comment>
<dbReference type="OrthoDB" id="200954at2759"/>
<proteinExistence type="inferred from homology"/>
<reference evidence="8" key="1">
    <citation type="submission" date="2021-02" db="EMBL/GenBank/DDBJ databases">
        <authorList>
            <person name="Dougan E. K."/>
            <person name="Rhodes N."/>
            <person name="Thang M."/>
            <person name="Chan C."/>
        </authorList>
    </citation>
    <scope>NUCLEOTIDE SEQUENCE</scope>
</reference>
<feature type="transmembrane region" description="Helical" evidence="6">
    <location>
        <begin position="220"/>
        <end position="241"/>
    </location>
</feature>
<comment type="similarity">
    <text evidence="2">Belongs to the ZIP transporter (TC 2.A.5) family.</text>
</comment>
<sequence length="534" mass="57240">MASGVFALTLFLLCDLALGEAGHEGHCPWTNHWEWSGMFQAQEGDWLSWNVEKGENGEYAEDSMKMIVLAGDHLEDLEDMAEKLFHGNLTTASSGAVLLPGAAYFLSFSKDLWLSQFKIQAPVGGKLAFFTEHLPQEFENKLHYLKEADGHDVEPMEEESSMECAEKVVDAADAGIERVQEKRWAEVIGASFLTIIPSIFGIAVLAFSFSKQLSSWGKQVLQFANSSACGVVFAAAIFLLMPESMELVSAGKEEGEAAGVWGAAVIGGWFLGVLIDHSCSIVTWMWAQKSASDVPKEECECQGQVAVHAWHDHIVPTSCYRNQEAAEARDPEIAVSPGSSQEPKITLIEGRAQMSIAGPVIFGDMFHNLADGFVLGAAFKSCDPSFAMKITLVTMAHEVPQELADFMILVHHAGMNWKLAALVNFLSGCSTLVGAVIAHGMDVSGEVEGMTLAAGAGIYLYVAATELGPSVAHLPRLQRGSSLCEASLARLLAFALGAICIGLVLLDHKHCTPVYPSSAEGAGAAADAGGHNHR</sequence>
<keyword evidence="4 6" id="KW-1133">Transmembrane helix</keyword>
<feature type="chain" id="PRO_5032763915" evidence="7">
    <location>
        <begin position="20"/>
        <end position="534"/>
    </location>
</feature>
<feature type="transmembrane region" description="Helical" evidence="6">
    <location>
        <begin position="419"/>
        <end position="438"/>
    </location>
</feature>
<dbReference type="GO" id="GO:0140410">
    <property type="term" value="F:monoatomic cation:bicarbonate symporter activity"/>
    <property type="evidence" value="ECO:0007669"/>
    <property type="project" value="TreeGrafter"/>
</dbReference>
<evidence type="ECO:0000256" key="5">
    <source>
        <dbReference type="ARBA" id="ARBA00023136"/>
    </source>
</evidence>
<keyword evidence="9" id="KW-1185">Reference proteome</keyword>
<protein>
    <submittedName>
        <fullName evidence="8">Uncharacterized protein</fullName>
    </submittedName>
</protein>
<dbReference type="InterPro" id="IPR050799">
    <property type="entry name" value="ZIP_Transporter"/>
</dbReference>
<feature type="signal peptide" evidence="7">
    <location>
        <begin position="1"/>
        <end position="19"/>
    </location>
</feature>